<proteinExistence type="predicted"/>
<sequence length="101" mass="11161">MGRVLIGCERSGVLRRAWMPYQDRLPIAAGIGTAILGEPRPAAEIAEEFGVPYVNDSDRKEHALFGWPMLEVEEWASPVPMRGAQGFWNWPTPAQLLGEAA</sequence>
<dbReference type="EMBL" id="JBHLTM010000014">
    <property type="protein sequence ID" value="MFC0683577.1"/>
    <property type="molecule type" value="Genomic_DNA"/>
</dbReference>
<comment type="caution">
    <text evidence="1">The sequence shown here is derived from an EMBL/GenBank/DDBJ whole genome shotgun (WGS) entry which is preliminary data.</text>
</comment>
<accession>A0ABV6S4D9</accession>
<keyword evidence="2" id="KW-1185">Reference proteome</keyword>
<evidence type="ECO:0000313" key="2">
    <source>
        <dbReference type="Proteomes" id="UP001589858"/>
    </source>
</evidence>
<dbReference type="Proteomes" id="UP001589858">
    <property type="component" value="Unassembled WGS sequence"/>
</dbReference>
<organism evidence="1 2">
    <name type="scientific">Novosphingobium clariflavum</name>
    <dbReference type="NCBI Taxonomy" id="2029884"/>
    <lineage>
        <taxon>Bacteria</taxon>
        <taxon>Pseudomonadati</taxon>
        <taxon>Pseudomonadota</taxon>
        <taxon>Alphaproteobacteria</taxon>
        <taxon>Sphingomonadales</taxon>
        <taxon>Sphingomonadaceae</taxon>
        <taxon>Novosphingobium</taxon>
    </lineage>
</organism>
<evidence type="ECO:0000313" key="1">
    <source>
        <dbReference type="EMBL" id="MFC0683577.1"/>
    </source>
</evidence>
<dbReference type="RefSeq" id="WP_267221717.1">
    <property type="nucleotide sequence ID" value="NZ_JAPCWC010000011.1"/>
</dbReference>
<gene>
    <name evidence="1" type="ORF">ACFFF8_03100</name>
</gene>
<protein>
    <submittedName>
        <fullName evidence="1">Uncharacterized protein</fullName>
    </submittedName>
</protein>
<reference evidence="1 2" key="1">
    <citation type="submission" date="2024-09" db="EMBL/GenBank/DDBJ databases">
        <authorList>
            <person name="Sun Q."/>
            <person name="Mori K."/>
        </authorList>
    </citation>
    <scope>NUCLEOTIDE SEQUENCE [LARGE SCALE GENOMIC DNA]</scope>
    <source>
        <strain evidence="1 2">CICC 11035S</strain>
    </source>
</reference>
<name>A0ABV6S4D9_9SPHN</name>